<organism evidence="1 2">
    <name type="scientific">Paenibacillus peoriae</name>
    <dbReference type="NCBI Taxonomy" id="59893"/>
    <lineage>
        <taxon>Bacteria</taxon>
        <taxon>Bacillati</taxon>
        <taxon>Bacillota</taxon>
        <taxon>Bacilli</taxon>
        <taxon>Bacillales</taxon>
        <taxon>Paenibacillaceae</taxon>
        <taxon>Paenibacillus</taxon>
    </lineage>
</organism>
<protein>
    <submittedName>
        <fullName evidence="1">Uncharacterized protein</fullName>
    </submittedName>
</protein>
<proteinExistence type="predicted"/>
<sequence length="73" mass="8672">MAKKSDFEKGYLEGQLDSAESELYMLWRIKEQLGKELHEDDAIIVRIRETEDFLRKNGRDVDALDYDIVYDED</sequence>
<dbReference type="RefSeq" id="WP_190297322.1">
    <property type="nucleotide sequence ID" value="NZ_CP061172.1"/>
</dbReference>
<gene>
    <name evidence="1" type="ORF">IAQ67_16130</name>
</gene>
<name>A0A7H0Y2W4_9BACL</name>
<evidence type="ECO:0000313" key="1">
    <source>
        <dbReference type="EMBL" id="QNR65422.1"/>
    </source>
</evidence>
<reference evidence="1 2" key="1">
    <citation type="submission" date="2020-09" db="EMBL/GenBank/DDBJ databases">
        <title>Characterization of Paenibacillus peoriae strain ZF390 with broad-spectrum antimicrobial activity as a potential biocontrol agent.</title>
        <authorList>
            <person name="Li L."/>
            <person name="Zhao Y."/>
            <person name="Li B."/>
            <person name="Xie X."/>
        </authorList>
    </citation>
    <scope>NUCLEOTIDE SEQUENCE [LARGE SCALE GENOMIC DNA]</scope>
    <source>
        <strain evidence="1 2">ZF390</strain>
    </source>
</reference>
<dbReference type="Proteomes" id="UP000516384">
    <property type="component" value="Chromosome"/>
</dbReference>
<evidence type="ECO:0000313" key="2">
    <source>
        <dbReference type="Proteomes" id="UP000516384"/>
    </source>
</evidence>
<accession>A0A7H0Y2W4</accession>
<dbReference type="AlphaFoldDB" id="A0A7H0Y2W4"/>
<dbReference type="EMBL" id="CP061172">
    <property type="protein sequence ID" value="QNR65422.1"/>
    <property type="molecule type" value="Genomic_DNA"/>
</dbReference>